<organism evidence="1 2">
    <name type="scientific">Oceanobacillus sojae</name>
    <dbReference type="NCBI Taxonomy" id="582851"/>
    <lineage>
        <taxon>Bacteria</taxon>
        <taxon>Bacillati</taxon>
        <taxon>Bacillota</taxon>
        <taxon>Bacilli</taxon>
        <taxon>Bacillales</taxon>
        <taxon>Bacillaceae</taxon>
        <taxon>Oceanobacillus</taxon>
    </lineage>
</organism>
<protein>
    <recommendedName>
        <fullName evidence="3">N-acetyltransferase domain-containing protein</fullName>
    </recommendedName>
</protein>
<dbReference type="AlphaFoldDB" id="A0A511ZFB0"/>
<evidence type="ECO:0000313" key="2">
    <source>
        <dbReference type="Proteomes" id="UP000321558"/>
    </source>
</evidence>
<dbReference type="EMBL" id="BJYM01000003">
    <property type="protein sequence ID" value="GEN86132.1"/>
    <property type="molecule type" value="Genomic_DNA"/>
</dbReference>
<sequence>MEIDLKNNEKAFIRPYEEKDFSKIQDLNKREGWSNLVENHLSTKEAWKNSNVTLIIEIQGHGIVGYLRGLTLVLVYLFVNC</sequence>
<proteinExistence type="predicted"/>
<name>A0A511ZFB0_9BACI</name>
<dbReference type="Proteomes" id="UP000321558">
    <property type="component" value="Unassembled WGS sequence"/>
</dbReference>
<accession>A0A511ZFB0</accession>
<dbReference type="RefSeq" id="WP_246145047.1">
    <property type="nucleotide sequence ID" value="NZ_BJYM01000003.1"/>
</dbReference>
<evidence type="ECO:0000313" key="1">
    <source>
        <dbReference type="EMBL" id="GEN86132.1"/>
    </source>
</evidence>
<gene>
    <name evidence="1" type="ORF">OSO01_08710</name>
</gene>
<reference evidence="1 2" key="1">
    <citation type="submission" date="2019-07" db="EMBL/GenBank/DDBJ databases">
        <title>Whole genome shotgun sequence of Oceanobacillus sojae NBRC 105379.</title>
        <authorList>
            <person name="Hosoyama A."/>
            <person name="Uohara A."/>
            <person name="Ohji S."/>
            <person name="Ichikawa N."/>
        </authorList>
    </citation>
    <scope>NUCLEOTIDE SEQUENCE [LARGE SCALE GENOMIC DNA]</scope>
    <source>
        <strain evidence="1 2">NBRC 105379</strain>
    </source>
</reference>
<evidence type="ECO:0008006" key="3">
    <source>
        <dbReference type="Google" id="ProtNLM"/>
    </source>
</evidence>
<comment type="caution">
    <text evidence="1">The sequence shown here is derived from an EMBL/GenBank/DDBJ whole genome shotgun (WGS) entry which is preliminary data.</text>
</comment>
<keyword evidence="2" id="KW-1185">Reference proteome</keyword>